<organism evidence="1 2">
    <name type="scientific">Toxocara canis</name>
    <name type="common">Canine roundworm</name>
    <dbReference type="NCBI Taxonomy" id="6265"/>
    <lineage>
        <taxon>Eukaryota</taxon>
        <taxon>Metazoa</taxon>
        <taxon>Ecdysozoa</taxon>
        <taxon>Nematoda</taxon>
        <taxon>Chromadorea</taxon>
        <taxon>Rhabditida</taxon>
        <taxon>Spirurina</taxon>
        <taxon>Ascaridomorpha</taxon>
        <taxon>Ascaridoidea</taxon>
        <taxon>Toxocaridae</taxon>
        <taxon>Toxocara</taxon>
    </lineage>
</organism>
<dbReference type="Proteomes" id="UP000031036">
    <property type="component" value="Unassembled WGS sequence"/>
</dbReference>
<dbReference type="OMA" id="NGKTWLN"/>
<dbReference type="OrthoDB" id="5853807at2759"/>
<evidence type="ECO:0000313" key="2">
    <source>
        <dbReference type="Proteomes" id="UP000031036"/>
    </source>
</evidence>
<keyword evidence="2" id="KW-1185">Reference proteome</keyword>
<protein>
    <submittedName>
        <fullName evidence="1">Uncharacterized protein</fullName>
    </submittedName>
</protein>
<comment type="caution">
    <text evidence="1">The sequence shown here is derived from an EMBL/GenBank/DDBJ whole genome shotgun (WGS) entry which is preliminary data.</text>
</comment>
<reference evidence="1 2" key="1">
    <citation type="submission" date="2014-11" db="EMBL/GenBank/DDBJ databases">
        <title>Genetic blueprint of the zoonotic pathogen Toxocara canis.</title>
        <authorList>
            <person name="Zhu X.-Q."/>
            <person name="Korhonen P.K."/>
            <person name="Cai H."/>
            <person name="Young N.D."/>
            <person name="Nejsum P."/>
            <person name="von Samson-Himmelstjerna G."/>
            <person name="Boag P.R."/>
            <person name="Tan P."/>
            <person name="Li Q."/>
            <person name="Min J."/>
            <person name="Yang Y."/>
            <person name="Wang X."/>
            <person name="Fang X."/>
            <person name="Hall R.S."/>
            <person name="Hofmann A."/>
            <person name="Sternberg P.W."/>
            <person name="Jex A.R."/>
            <person name="Gasser R.B."/>
        </authorList>
    </citation>
    <scope>NUCLEOTIDE SEQUENCE [LARGE SCALE GENOMIC DNA]</scope>
    <source>
        <strain evidence="1">PN_DK_2014</strain>
    </source>
</reference>
<dbReference type="EMBL" id="JPKZ01001120">
    <property type="protein sequence ID" value="KHN83941.1"/>
    <property type="molecule type" value="Genomic_DNA"/>
</dbReference>
<proteinExistence type="predicted"/>
<accession>A0A0B2VKB2</accession>
<evidence type="ECO:0000313" key="1">
    <source>
        <dbReference type="EMBL" id="KHN83941.1"/>
    </source>
</evidence>
<name>A0A0B2VKB2_TOXCA</name>
<dbReference type="AlphaFoldDB" id="A0A0B2VKB2"/>
<sequence>MLEASAAKYSTNIATETHWRLRISNFMSAYALPDENEQFKIDMYRFHIRVLFALVVLYRTALSTCVDDMDNVITVEDIGGENAVIKVRDIQLLTYDLEKKPHCNRGAPSVKFPGYLKARSGKLEISRPLKEEDGRLIVELSLEQDSFFVGQVCKKGVSTNSYVSDDTCSFDLCERMGENYCDLLRKSGDITLKDLPESFKDFIFLDNPSTELIAGDWKVSVYLKQRGKVVGAIRVGKRGQWTNVATAQSRDEL</sequence>
<gene>
    <name evidence="1" type="ORF">Tcan_15569</name>
</gene>